<comment type="caution">
    <text evidence="1">The sequence shown here is derived from an EMBL/GenBank/DDBJ whole genome shotgun (WGS) entry which is preliminary data.</text>
</comment>
<accession>A0A545V8J9</accession>
<protein>
    <submittedName>
        <fullName evidence="1">Uncharacterized protein</fullName>
    </submittedName>
</protein>
<dbReference type="EMBL" id="SPUK01000004">
    <property type="protein sequence ID" value="TQV98046.1"/>
    <property type="molecule type" value="Genomic_DNA"/>
</dbReference>
<dbReference type="Proteomes" id="UP000315783">
    <property type="component" value="Unassembled WGS sequence"/>
</dbReference>
<reference evidence="1 2" key="1">
    <citation type="journal article" date="2019" name="Appl. Microbiol. Biotechnol.">
        <title>Genome sequence of Isaria javanica and comparative genome analysis insights into family S53 peptidase evolution in fungal entomopathogens.</title>
        <authorList>
            <person name="Lin R."/>
            <person name="Zhang X."/>
            <person name="Xin B."/>
            <person name="Zou M."/>
            <person name="Gao Y."/>
            <person name="Qin F."/>
            <person name="Hu Q."/>
            <person name="Xie B."/>
            <person name="Cheng X."/>
        </authorList>
    </citation>
    <scope>NUCLEOTIDE SEQUENCE [LARGE SCALE GENOMIC DNA]</scope>
    <source>
        <strain evidence="1 2">IJ1G</strain>
    </source>
</reference>
<sequence length="59" mass="6522">MNNTSCKFFKLRHGHDQGAETPTLMIGSLVEWPDFVVDMLAGSVKRDGPRTGMQGQLSE</sequence>
<keyword evidence="2" id="KW-1185">Reference proteome</keyword>
<proteinExistence type="predicted"/>
<organism evidence="1 2">
    <name type="scientific">Cordyceps javanica</name>
    <dbReference type="NCBI Taxonomy" id="43265"/>
    <lineage>
        <taxon>Eukaryota</taxon>
        <taxon>Fungi</taxon>
        <taxon>Dikarya</taxon>
        <taxon>Ascomycota</taxon>
        <taxon>Pezizomycotina</taxon>
        <taxon>Sordariomycetes</taxon>
        <taxon>Hypocreomycetidae</taxon>
        <taxon>Hypocreales</taxon>
        <taxon>Cordycipitaceae</taxon>
        <taxon>Cordyceps</taxon>
    </lineage>
</organism>
<evidence type="ECO:0000313" key="1">
    <source>
        <dbReference type="EMBL" id="TQV98046.1"/>
    </source>
</evidence>
<gene>
    <name evidence="1" type="ORF">IF1G_03789</name>
</gene>
<name>A0A545V8J9_9HYPO</name>
<dbReference type="AlphaFoldDB" id="A0A545V8J9"/>
<evidence type="ECO:0000313" key="2">
    <source>
        <dbReference type="Proteomes" id="UP000315783"/>
    </source>
</evidence>